<dbReference type="PANTHER" id="PTHR47481:SF41">
    <property type="entry name" value="COPIA-LIKE POLYPROTEIN_RETROTRANSPOSON"/>
    <property type="match status" value="1"/>
</dbReference>
<keyword evidence="2" id="KW-1185">Reference proteome</keyword>
<dbReference type="GeneID" id="104774169"/>
<evidence type="ECO:0000313" key="2">
    <source>
        <dbReference type="Proteomes" id="UP000694864"/>
    </source>
</evidence>
<feature type="region of interest" description="Disordered" evidence="1">
    <location>
        <begin position="108"/>
        <end position="137"/>
    </location>
</feature>
<name>A0ABM0Y8D6_CAMSA</name>
<reference evidence="2" key="1">
    <citation type="journal article" date="2014" name="Nat. Commun.">
        <title>The emerging biofuel crop Camelina sativa retains a highly undifferentiated hexaploid genome structure.</title>
        <authorList>
            <person name="Kagale S."/>
            <person name="Koh C."/>
            <person name="Nixon J."/>
            <person name="Bollina V."/>
            <person name="Clarke W.E."/>
            <person name="Tuteja R."/>
            <person name="Spillane C."/>
            <person name="Robinson S.J."/>
            <person name="Links M.G."/>
            <person name="Clarke C."/>
            <person name="Higgins E.E."/>
            <person name="Huebert T."/>
            <person name="Sharpe A.G."/>
            <person name="Parkin I.A."/>
        </authorList>
    </citation>
    <scope>NUCLEOTIDE SEQUENCE [LARGE SCALE GENOMIC DNA]</scope>
    <source>
        <strain evidence="2">cv. DH55</strain>
    </source>
</reference>
<accession>A0ABM0Y8D6</accession>
<sequence>MRPGSAQINSSDRGSLVLCLKKSSAICDALSSIGKPIDESLKIFGFLNGLGRDYEPIATVVQSSLSKISPPSFGDVVSEVESFDNKLQSYNVPDAVTPHLAFHVQQSGYGNQSRGSYRGRGRSSGQNRGRGGYSSRGRGHLASDCWNCFDHNYQRPDVAQVFSSLKISDGNDWLTDSGATAYVTSSAINLQSATTYNGNDTVQVGHGTYLPITHVGSATIASST</sequence>
<reference evidence="3" key="2">
    <citation type="submission" date="2025-08" db="UniProtKB">
        <authorList>
            <consortium name="RefSeq"/>
        </authorList>
    </citation>
    <scope>IDENTIFICATION</scope>
    <source>
        <tissue evidence="3">Leaf</tissue>
    </source>
</reference>
<protein>
    <submittedName>
        <fullName evidence="3">Uncharacterized protein LOC104774169</fullName>
    </submittedName>
</protein>
<evidence type="ECO:0000313" key="3">
    <source>
        <dbReference type="RefSeq" id="XP_010497136.1"/>
    </source>
</evidence>
<dbReference type="RefSeq" id="XP_010497136.1">
    <property type="nucleotide sequence ID" value="XM_010498834.1"/>
</dbReference>
<gene>
    <name evidence="3" type="primary">LOC104774169</name>
</gene>
<dbReference type="Proteomes" id="UP000694864">
    <property type="component" value="Unplaced"/>
</dbReference>
<organism evidence="2 3">
    <name type="scientific">Camelina sativa</name>
    <name type="common">False flax</name>
    <name type="synonym">Myagrum sativum</name>
    <dbReference type="NCBI Taxonomy" id="90675"/>
    <lineage>
        <taxon>Eukaryota</taxon>
        <taxon>Viridiplantae</taxon>
        <taxon>Streptophyta</taxon>
        <taxon>Embryophyta</taxon>
        <taxon>Tracheophyta</taxon>
        <taxon>Spermatophyta</taxon>
        <taxon>Magnoliopsida</taxon>
        <taxon>eudicotyledons</taxon>
        <taxon>Gunneridae</taxon>
        <taxon>Pentapetalae</taxon>
        <taxon>rosids</taxon>
        <taxon>malvids</taxon>
        <taxon>Brassicales</taxon>
        <taxon>Brassicaceae</taxon>
        <taxon>Camelineae</taxon>
        <taxon>Camelina</taxon>
    </lineage>
</organism>
<proteinExistence type="predicted"/>
<evidence type="ECO:0000256" key="1">
    <source>
        <dbReference type="SAM" id="MobiDB-lite"/>
    </source>
</evidence>
<feature type="non-terminal residue" evidence="3">
    <location>
        <position position="224"/>
    </location>
</feature>
<dbReference type="PANTHER" id="PTHR47481">
    <property type="match status" value="1"/>
</dbReference>